<dbReference type="PROSITE" id="PS00409">
    <property type="entry name" value="PROKAR_NTER_METHYL"/>
    <property type="match status" value="1"/>
</dbReference>
<keyword evidence="8 11" id="KW-1133">Transmembrane helix</keyword>
<keyword evidence="5" id="KW-0488">Methylation</keyword>
<keyword evidence="9 11" id="KW-0472">Membrane</keyword>
<dbReference type="EMBL" id="LR590464">
    <property type="protein sequence ID" value="VTP65909.1"/>
    <property type="molecule type" value="Genomic_DNA"/>
</dbReference>
<dbReference type="Gene3D" id="2.10.70.20">
    <property type="entry name" value="gspk-gspi-gspj complex like domains"/>
    <property type="match status" value="1"/>
</dbReference>
<dbReference type="Proteomes" id="UP000310719">
    <property type="component" value="Chromosome"/>
</dbReference>
<dbReference type="AlphaFoldDB" id="A0A4U9HTQ2"/>
<dbReference type="InterPro" id="IPR051621">
    <property type="entry name" value="T2SS_protein_J"/>
</dbReference>
<dbReference type="NCBIfam" id="TIGR02532">
    <property type="entry name" value="IV_pilin_GFxxxE"/>
    <property type="match status" value="1"/>
</dbReference>
<dbReference type="GO" id="GO:0005886">
    <property type="term" value="C:plasma membrane"/>
    <property type="evidence" value="ECO:0007669"/>
    <property type="project" value="UniProtKB-SubCell"/>
</dbReference>
<sequence>MKKIQHQRGFTLLEIMIALTIFAVISTLAWQILDGAMRTSNATDRNAAKLNQIQRAWSLLERDFFQLQARAPRNDGGVFVQQDNALELTTLNGMSGQVQLERVRWRVDDHRLWRDVWPTIDSPAGVKPEEVPIVAEVKSAEWRFYSGSWQKRWSESDHQPDGVELTLTMENGETWRWVFTTPGDMPQPQIAAKAEGEKPEAAPSAPAPEQAAAPATGGQP</sequence>
<dbReference type="InterPro" id="IPR012902">
    <property type="entry name" value="N_methyl_site"/>
</dbReference>
<keyword evidence="7 11" id="KW-0812">Transmembrane</keyword>
<dbReference type="Proteomes" id="UP000222768">
    <property type="component" value="Unassembled WGS sequence"/>
</dbReference>
<dbReference type="InterPro" id="IPR010055">
    <property type="entry name" value="T2SS_protein-GspJ"/>
</dbReference>
<feature type="compositionally biased region" description="Low complexity" evidence="10">
    <location>
        <begin position="201"/>
        <end position="220"/>
    </location>
</feature>
<evidence type="ECO:0000313" key="13">
    <source>
        <dbReference type="EMBL" id="VTP65909.1"/>
    </source>
</evidence>
<keyword evidence="6" id="KW-0997">Cell inner membrane</keyword>
<evidence type="ECO:0000256" key="9">
    <source>
        <dbReference type="ARBA" id="ARBA00023136"/>
    </source>
</evidence>
<evidence type="ECO:0000256" key="8">
    <source>
        <dbReference type="ARBA" id="ARBA00022989"/>
    </source>
</evidence>
<name>A0A4U9HTQ2_9ENTR</name>
<accession>A0A4U9HTQ2</accession>
<dbReference type="RefSeq" id="WP_032617301.1">
    <property type="nucleotide sequence ID" value="NZ_CP083630.1"/>
</dbReference>
<organism evidence="13 15">
    <name type="scientific">Leclercia adecarboxylata</name>
    <dbReference type="NCBI Taxonomy" id="83655"/>
    <lineage>
        <taxon>Bacteria</taxon>
        <taxon>Pseudomonadati</taxon>
        <taxon>Pseudomonadota</taxon>
        <taxon>Gammaproteobacteria</taxon>
        <taxon>Enterobacterales</taxon>
        <taxon>Enterobacteriaceae</taxon>
        <taxon>Leclercia</taxon>
    </lineage>
</organism>
<protein>
    <recommendedName>
        <fullName evidence="3">Type II secretion system protein J</fullName>
    </recommendedName>
</protein>
<dbReference type="GO" id="GO:0015628">
    <property type="term" value="P:protein secretion by the type II secretion system"/>
    <property type="evidence" value="ECO:0007669"/>
    <property type="project" value="InterPro"/>
</dbReference>
<reference evidence="12" key="1">
    <citation type="submission" date="2017-09" db="EMBL/GenBank/DDBJ databases">
        <title>FDA dAtabase for Regulatory Grade micrObial Sequences (FDA-ARGOS): Supporting development and validation of Infectious Disease Dx tests.</title>
        <authorList>
            <person name="Minogue T."/>
            <person name="Wolcott M."/>
            <person name="Wasieloski L."/>
            <person name="Aguilar W."/>
            <person name="Moore D."/>
            <person name="Tallon L.J."/>
            <person name="Sadzewicz L."/>
            <person name="Ott S."/>
            <person name="Zhao X."/>
            <person name="Nagaraj S."/>
            <person name="Vavikolanu K."/>
            <person name="Aluvathingal J."/>
            <person name="Nadendla S."/>
            <person name="Sichtig H."/>
        </authorList>
    </citation>
    <scope>NUCLEOTIDE SEQUENCE</scope>
    <source>
        <strain evidence="12">FDAARGOS_404</strain>
    </source>
</reference>
<feature type="transmembrane region" description="Helical" evidence="11">
    <location>
        <begin position="12"/>
        <end position="33"/>
    </location>
</feature>
<dbReference type="STRING" id="83655.APT61_15195"/>
<evidence type="ECO:0000256" key="3">
    <source>
        <dbReference type="ARBA" id="ARBA00021539"/>
    </source>
</evidence>
<comment type="subcellular location">
    <subcellularLocation>
        <location evidence="1">Cell inner membrane</location>
        <topology evidence="1">Single-pass membrane protein</topology>
    </subcellularLocation>
</comment>
<dbReference type="InterPro" id="IPR045584">
    <property type="entry name" value="Pilin-like"/>
</dbReference>
<keyword evidence="4" id="KW-1003">Cell membrane</keyword>
<dbReference type="GO" id="GO:0015627">
    <property type="term" value="C:type II protein secretion system complex"/>
    <property type="evidence" value="ECO:0007669"/>
    <property type="project" value="InterPro"/>
</dbReference>
<evidence type="ECO:0000256" key="7">
    <source>
        <dbReference type="ARBA" id="ARBA00022692"/>
    </source>
</evidence>
<gene>
    <name evidence="13" type="primary">xcpW</name>
    <name evidence="12" type="synonym">gspJ</name>
    <name evidence="12" type="ORF">CRX53_05590</name>
    <name evidence="13" type="ORF">NCTC13032_02264</name>
</gene>
<dbReference type="SUPFAM" id="SSF54523">
    <property type="entry name" value="Pili subunits"/>
    <property type="match status" value="1"/>
</dbReference>
<evidence type="ECO:0000256" key="4">
    <source>
        <dbReference type="ARBA" id="ARBA00022475"/>
    </source>
</evidence>
<evidence type="ECO:0000256" key="1">
    <source>
        <dbReference type="ARBA" id="ARBA00004377"/>
    </source>
</evidence>
<evidence type="ECO:0000256" key="11">
    <source>
        <dbReference type="SAM" id="Phobius"/>
    </source>
</evidence>
<reference evidence="14" key="2">
    <citation type="submission" date="2017-09" db="EMBL/GenBank/DDBJ databases">
        <title>FDA dAtabase for Regulatory Grade micrObial Sequences (FDA-ARGOS): Supporting development and validation of Infectious Disease Dx tests.</title>
        <authorList>
            <person name="Minogue T."/>
            <person name="Wolcott M."/>
            <person name="Wasieloski L."/>
            <person name="Aguilar W."/>
            <person name="Moore D."/>
            <person name="Tallon L."/>
            <person name="Sadzewicz L."/>
            <person name="Ott S."/>
            <person name="Zhao X."/>
            <person name="Nagaraj S."/>
            <person name="Vavikolanu K."/>
            <person name="Aluvathingal J."/>
            <person name="Nadendla S."/>
            <person name="Sichtig H."/>
        </authorList>
    </citation>
    <scope>NUCLEOTIDE SEQUENCE [LARGE SCALE GENOMIC DNA]</scope>
    <source>
        <strain evidence="14">FDAARGOS_404</strain>
    </source>
</reference>
<dbReference type="PANTHER" id="PTHR39583">
    <property type="entry name" value="TYPE II SECRETION SYSTEM PROTEIN J-RELATED"/>
    <property type="match status" value="1"/>
</dbReference>
<dbReference type="Gene3D" id="3.10.610.10">
    <property type="entry name" value="GSPII I/J protein-like"/>
    <property type="match status" value="1"/>
</dbReference>
<evidence type="ECO:0000256" key="6">
    <source>
        <dbReference type="ARBA" id="ARBA00022519"/>
    </source>
</evidence>
<evidence type="ECO:0000313" key="14">
    <source>
        <dbReference type="Proteomes" id="UP000222768"/>
    </source>
</evidence>
<comment type="similarity">
    <text evidence="2">Belongs to the GSP J family.</text>
</comment>
<feature type="region of interest" description="Disordered" evidence="10">
    <location>
        <begin position="183"/>
        <end position="220"/>
    </location>
</feature>
<evidence type="ECO:0000256" key="5">
    <source>
        <dbReference type="ARBA" id="ARBA00022481"/>
    </source>
</evidence>
<proteinExistence type="inferred from homology"/>
<dbReference type="Pfam" id="PF11612">
    <property type="entry name" value="T2SSJ"/>
    <property type="match status" value="1"/>
</dbReference>
<dbReference type="PANTHER" id="PTHR39583:SF2">
    <property type="entry name" value="TYPE II SECRETION SYSTEM PROTEIN J"/>
    <property type="match status" value="1"/>
</dbReference>
<dbReference type="Pfam" id="PF07963">
    <property type="entry name" value="N_methyl"/>
    <property type="match status" value="1"/>
</dbReference>
<dbReference type="NCBIfam" id="TIGR01711">
    <property type="entry name" value="gspJ"/>
    <property type="match status" value="1"/>
</dbReference>
<reference evidence="13 15" key="3">
    <citation type="submission" date="2019-05" db="EMBL/GenBank/DDBJ databases">
        <authorList>
            <consortium name="Pathogen Informatics"/>
        </authorList>
    </citation>
    <scope>NUCLEOTIDE SEQUENCE [LARGE SCALE GENOMIC DNA]</scope>
    <source>
        <strain evidence="13 15">NCTC13032</strain>
    </source>
</reference>
<evidence type="ECO:0000313" key="12">
    <source>
        <dbReference type="EMBL" id="PHH03477.1"/>
    </source>
</evidence>
<evidence type="ECO:0000256" key="2">
    <source>
        <dbReference type="ARBA" id="ARBA00011084"/>
    </source>
</evidence>
<evidence type="ECO:0000256" key="10">
    <source>
        <dbReference type="SAM" id="MobiDB-lite"/>
    </source>
</evidence>
<evidence type="ECO:0000313" key="15">
    <source>
        <dbReference type="Proteomes" id="UP000310719"/>
    </source>
</evidence>
<dbReference type="EMBL" id="PDLK01000002">
    <property type="protein sequence ID" value="PHH03477.1"/>
    <property type="molecule type" value="Genomic_DNA"/>
</dbReference>